<keyword evidence="1" id="KW-0732">Signal</keyword>
<proteinExistence type="predicted"/>
<feature type="chain" id="PRO_5044810842" evidence="1">
    <location>
        <begin position="26"/>
        <end position="377"/>
    </location>
</feature>
<dbReference type="SUPFAM" id="SSF55486">
    <property type="entry name" value="Metalloproteases ('zincins'), catalytic domain"/>
    <property type="match status" value="1"/>
</dbReference>
<accession>A0ABD3MS40</accession>
<keyword evidence="3" id="KW-1185">Reference proteome</keyword>
<feature type="signal peptide" evidence="1">
    <location>
        <begin position="1"/>
        <end position="25"/>
    </location>
</feature>
<protein>
    <submittedName>
        <fullName evidence="2">Uncharacterized protein</fullName>
    </submittedName>
</protein>
<gene>
    <name evidence="2" type="ORF">ACHAWU_009696</name>
</gene>
<dbReference type="EMBL" id="JALLBG020000092">
    <property type="protein sequence ID" value="KAL3765728.1"/>
    <property type="molecule type" value="Genomic_DNA"/>
</dbReference>
<reference evidence="2 3" key="1">
    <citation type="submission" date="2024-10" db="EMBL/GenBank/DDBJ databases">
        <title>Updated reference genomes for cyclostephanoid diatoms.</title>
        <authorList>
            <person name="Roberts W.R."/>
            <person name="Alverson A.J."/>
        </authorList>
    </citation>
    <scope>NUCLEOTIDE SEQUENCE [LARGE SCALE GENOMIC DNA]</scope>
    <source>
        <strain evidence="2 3">AJA232-27</strain>
    </source>
</reference>
<dbReference type="AlphaFoldDB" id="A0ABD3MS40"/>
<sequence>MMIKTSLCIGCFLLNLIDSITVVSAQRGAKAPKTTKLVPYSYLMTDEDYGEVDPTKFNIDLALQVMNPSVSKGIAQGRDRWMSIIVGDLPDVPNPDWSFDDGGYCTGIPYPLNIDDTHLCVREGVFDDAGDGEFNIYGYYQTGSFRETGGLAYEGYIEFDTYDAAQLLRKPGQWETLFLRMMGFAIGFDQLLYFDLTHFDDVTTYYTGANGLKVWQEWGCSGNPPMFAVDSQGYYWDSKCLVNELFTEKFNPKGKLSKLTIAAFEDMGYTVDYNAADKYNVEDILCCKNAGGSGAVSVAEQELPSQEPVLSEAGKAYATTYGIKVLDEQREKLASRRRLQQDNMFTGVDEETTPRTSNSITVIIEENGIIFDFTVSE</sequence>
<name>A0ABD3MS40_9STRA</name>
<dbReference type="Gene3D" id="3.90.132.10">
    <property type="entry name" value="Leishmanolysin , domain 2"/>
    <property type="match status" value="1"/>
</dbReference>
<organism evidence="2 3">
    <name type="scientific">Discostella pseudostelligera</name>
    <dbReference type="NCBI Taxonomy" id="259834"/>
    <lineage>
        <taxon>Eukaryota</taxon>
        <taxon>Sar</taxon>
        <taxon>Stramenopiles</taxon>
        <taxon>Ochrophyta</taxon>
        <taxon>Bacillariophyta</taxon>
        <taxon>Coscinodiscophyceae</taxon>
        <taxon>Thalassiosirophycidae</taxon>
        <taxon>Stephanodiscales</taxon>
        <taxon>Stephanodiscaceae</taxon>
        <taxon>Discostella</taxon>
    </lineage>
</organism>
<evidence type="ECO:0000313" key="3">
    <source>
        <dbReference type="Proteomes" id="UP001530293"/>
    </source>
</evidence>
<evidence type="ECO:0000313" key="2">
    <source>
        <dbReference type="EMBL" id="KAL3765728.1"/>
    </source>
</evidence>
<evidence type="ECO:0000256" key="1">
    <source>
        <dbReference type="SAM" id="SignalP"/>
    </source>
</evidence>
<comment type="caution">
    <text evidence="2">The sequence shown here is derived from an EMBL/GenBank/DDBJ whole genome shotgun (WGS) entry which is preliminary data.</text>
</comment>
<dbReference type="Proteomes" id="UP001530293">
    <property type="component" value="Unassembled WGS sequence"/>
</dbReference>